<protein>
    <recommendedName>
        <fullName evidence="3">Hyaluronidase</fullName>
        <ecNumber evidence="3">3.2.1.35</ecNumber>
    </recommendedName>
</protein>
<evidence type="ECO:0000256" key="2">
    <source>
        <dbReference type="ARBA" id="ARBA00023157"/>
    </source>
</evidence>
<evidence type="ECO:0000256" key="1">
    <source>
        <dbReference type="ARBA" id="ARBA00008871"/>
    </source>
</evidence>
<comment type="caution">
    <text evidence="5">The sequence shown here is derived from an EMBL/GenBank/DDBJ whole genome shotgun (WGS) entry which is preliminary data.</text>
</comment>
<dbReference type="InterPro" id="IPR017853">
    <property type="entry name" value="GH"/>
</dbReference>
<dbReference type="Proteomes" id="UP001177023">
    <property type="component" value="Unassembled WGS sequence"/>
</dbReference>
<feature type="transmembrane region" description="Helical" evidence="4">
    <location>
        <begin position="95"/>
        <end position="114"/>
    </location>
</feature>
<dbReference type="InterPro" id="IPR018155">
    <property type="entry name" value="Hyaluronidase"/>
</dbReference>
<feature type="transmembrane region" description="Helical" evidence="4">
    <location>
        <begin position="295"/>
        <end position="328"/>
    </location>
</feature>
<comment type="catalytic activity">
    <reaction evidence="3">
        <text>Random hydrolysis of (1-&gt;4)-linkages between N-acetyl-beta-D-glucosamine and D-glucuronate residues in hyaluronate.</text>
        <dbReference type="EC" id="3.2.1.35"/>
    </reaction>
</comment>
<dbReference type="InterPro" id="IPR013785">
    <property type="entry name" value="Aldolase_TIM"/>
</dbReference>
<dbReference type="GO" id="GO:0030214">
    <property type="term" value="P:hyaluronan catabolic process"/>
    <property type="evidence" value="ECO:0007669"/>
    <property type="project" value="TreeGrafter"/>
</dbReference>
<dbReference type="PANTHER" id="PTHR11769:SF35">
    <property type="entry name" value="HYALURONIDASE"/>
    <property type="match status" value="1"/>
</dbReference>
<gene>
    <name evidence="5" type="ORF">MSPICULIGERA_LOCUS18409</name>
</gene>
<accession>A0AA36D502</accession>
<name>A0AA36D502_9BILA</name>
<feature type="transmembrane region" description="Helical" evidence="4">
    <location>
        <begin position="134"/>
        <end position="158"/>
    </location>
</feature>
<keyword evidence="4" id="KW-1133">Transmembrane helix</keyword>
<keyword evidence="3" id="KW-0326">Glycosidase</keyword>
<reference evidence="5" key="1">
    <citation type="submission" date="2023-06" db="EMBL/GenBank/DDBJ databases">
        <authorList>
            <person name="Delattre M."/>
        </authorList>
    </citation>
    <scope>NUCLEOTIDE SEQUENCE</scope>
    <source>
        <strain evidence="5">AF72</strain>
    </source>
</reference>
<sequence>MAYIMALRKRTGYDSSFSFTLLFWIGVVDLVQLFGHTHAAIMLLTLGRINELAFIIGAFVEAGFFMTGFLTMLLPIHRFIYILWAVRAPMIAKPGILRVILRFYLGVAIFWVPYFLPVTPIAFLPEISHPRNRLIIHFVSEMVWVMYNGANPVIYLVFHRSMSFNSDLLKANYIWFPNPYIYYNFTNGTQIATVEARLAYGSIKFVLSLVLFIFEIAYLMSLRKRMGYDSKFSFTLLFYIGIADLLQLLCHLISGFMLMCLMSSSEWTYVYWGFTYNKLKPDLNTYMRIVEEWSVLAPIVIGAFLYSCIIVTLCYRIFAVLIVCTICYVMWYRFLDAIRTDDQHFKRFLSDLVFVVYNGMNPLIYFLFHRIVVLYENKFGLWPEIEGGVNGGIPQKADLDAHLKKAKTDLKTLVPDPNFDGIIVIDMEHWLPVFEMNWDKKEPYRVASMKYARAKYDVEEMSKSKHTKYAKKEFDKAARLLIKSTIKSIRKWRPKAKIGFYGFPYVTTAIGKAGASSHASDITRKGNDQLDWLFDLLDYLMPSIYHYQDKKFNDFIHVRGTLEETLRVQKTHNKPILAYTKFERIPYGKTSQMYYDESALCSSIQLAWQMGAAGLIFWSTDKAMKERCPALSTYVNDKLIPYLKKEVNAAEDCAQEMCGGHGRCYTEKVYNLDSCRTFKNSEMKCRCDKGRRGSKCEKQTML</sequence>
<dbReference type="Gene3D" id="3.20.20.70">
    <property type="entry name" value="Aldolase class I"/>
    <property type="match status" value="1"/>
</dbReference>
<evidence type="ECO:0000256" key="4">
    <source>
        <dbReference type="SAM" id="Phobius"/>
    </source>
</evidence>
<dbReference type="SUPFAM" id="SSF51445">
    <property type="entry name" value="(Trans)glycosidases"/>
    <property type="match status" value="1"/>
</dbReference>
<dbReference type="GO" id="GO:0005975">
    <property type="term" value="P:carbohydrate metabolic process"/>
    <property type="evidence" value="ECO:0007669"/>
    <property type="project" value="InterPro"/>
</dbReference>
<dbReference type="Pfam" id="PF01630">
    <property type="entry name" value="Glyco_hydro_56"/>
    <property type="match status" value="1"/>
</dbReference>
<dbReference type="PANTHER" id="PTHR11769">
    <property type="entry name" value="HYALURONIDASE"/>
    <property type="match status" value="1"/>
</dbReference>
<feature type="transmembrane region" description="Helical" evidence="4">
    <location>
        <begin position="232"/>
        <end position="249"/>
    </location>
</feature>
<keyword evidence="4" id="KW-0472">Membrane</keyword>
<keyword evidence="3" id="KW-0378">Hydrolase</keyword>
<dbReference type="AlphaFoldDB" id="A0AA36D502"/>
<dbReference type="EMBL" id="CATQJA010002659">
    <property type="protein sequence ID" value="CAJ0580210.1"/>
    <property type="molecule type" value="Genomic_DNA"/>
</dbReference>
<evidence type="ECO:0000256" key="3">
    <source>
        <dbReference type="RuleBase" id="RU610713"/>
    </source>
</evidence>
<feature type="non-terminal residue" evidence="5">
    <location>
        <position position="1"/>
    </location>
</feature>
<comment type="similarity">
    <text evidence="1 3">Belongs to the glycosyl hydrolase 56 family.</text>
</comment>
<evidence type="ECO:0000313" key="5">
    <source>
        <dbReference type="EMBL" id="CAJ0580210.1"/>
    </source>
</evidence>
<feature type="transmembrane region" description="Helical" evidence="4">
    <location>
        <begin position="52"/>
        <end position="74"/>
    </location>
</feature>
<keyword evidence="4" id="KW-0812">Transmembrane</keyword>
<feature type="transmembrane region" description="Helical" evidence="4">
    <location>
        <begin position="348"/>
        <end position="368"/>
    </location>
</feature>
<keyword evidence="2" id="KW-1015">Disulfide bond</keyword>
<dbReference type="GO" id="GO:0004415">
    <property type="term" value="F:hyalurononglucosaminidase activity"/>
    <property type="evidence" value="ECO:0007669"/>
    <property type="project" value="UniProtKB-UniRule"/>
</dbReference>
<feature type="transmembrane region" description="Helical" evidence="4">
    <location>
        <begin position="21"/>
        <end position="46"/>
    </location>
</feature>
<evidence type="ECO:0000313" key="6">
    <source>
        <dbReference type="Proteomes" id="UP001177023"/>
    </source>
</evidence>
<dbReference type="PRINTS" id="PR00846">
    <property type="entry name" value="GLHYDRLASE56"/>
</dbReference>
<dbReference type="EC" id="3.2.1.35" evidence="3"/>
<proteinExistence type="inferred from homology"/>
<organism evidence="5 6">
    <name type="scientific">Mesorhabditis spiculigera</name>
    <dbReference type="NCBI Taxonomy" id="96644"/>
    <lineage>
        <taxon>Eukaryota</taxon>
        <taxon>Metazoa</taxon>
        <taxon>Ecdysozoa</taxon>
        <taxon>Nematoda</taxon>
        <taxon>Chromadorea</taxon>
        <taxon>Rhabditida</taxon>
        <taxon>Rhabditina</taxon>
        <taxon>Rhabditomorpha</taxon>
        <taxon>Rhabditoidea</taxon>
        <taxon>Rhabditidae</taxon>
        <taxon>Mesorhabditinae</taxon>
        <taxon>Mesorhabditis</taxon>
    </lineage>
</organism>
<keyword evidence="6" id="KW-1185">Reference proteome</keyword>
<feature type="transmembrane region" description="Helical" evidence="4">
    <location>
        <begin position="198"/>
        <end position="220"/>
    </location>
</feature>